<evidence type="ECO:0000256" key="2">
    <source>
        <dbReference type="ARBA" id="ARBA00006706"/>
    </source>
</evidence>
<accession>A0A0R1NT03</accession>
<dbReference type="GO" id="GO:0008299">
    <property type="term" value="P:isoprenoid biosynthetic process"/>
    <property type="evidence" value="ECO:0007669"/>
    <property type="project" value="InterPro"/>
</dbReference>
<keyword evidence="8" id="KW-1185">Reference proteome</keyword>
<organism evidence="7 8">
    <name type="scientific">Lentilactobacillus kisonensis DSM 19906 = JCM 15041</name>
    <dbReference type="NCBI Taxonomy" id="1423766"/>
    <lineage>
        <taxon>Bacteria</taxon>
        <taxon>Bacillati</taxon>
        <taxon>Bacillota</taxon>
        <taxon>Bacilli</taxon>
        <taxon>Lactobacillales</taxon>
        <taxon>Lactobacillaceae</taxon>
        <taxon>Lentilactobacillus</taxon>
    </lineage>
</organism>
<dbReference type="AlphaFoldDB" id="A0A0R1NT03"/>
<dbReference type="Proteomes" id="UP000051439">
    <property type="component" value="Unassembled WGS sequence"/>
</dbReference>
<protein>
    <submittedName>
        <fullName evidence="7">Polyprenyl synthetase</fullName>
    </submittedName>
</protein>
<comment type="cofactor">
    <cofactor evidence="1">
        <name>Mg(2+)</name>
        <dbReference type="ChEBI" id="CHEBI:18420"/>
    </cofactor>
</comment>
<comment type="caution">
    <text evidence="7">The sequence shown here is derived from an EMBL/GenBank/DDBJ whole genome shotgun (WGS) entry which is preliminary data.</text>
</comment>
<dbReference type="RefSeq" id="WP_008857661.1">
    <property type="nucleotide sequence ID" value="NZ_AZEB01000021.1"/>
</dbReference>
<evidence type="ECO:0000313" key="8">
    <source>
        <dbReference type="Proteomes" id="UP000051439"/>
    </source>
</evidence>
<dbReference type="InterPro" id="IPR008949">
    <property type="entry name" value="Isoprenoid_synthase_dom_sf"/>
</dbReference>
<evidence type="ECO:0000313" key="7">
    <source>
        <dbReference type="EMBL" id="KRL20789.1"/>
    </source>
</evidence>
<evidence type="ECO:0000256" key="5">
    <source>
        <dbReference type="ARBA" id="ARBA00022842"/>
    </source>
</evidence>
<dbReference type="Gene3D" id="1.10.600.10">
    <property type="entry name" value="Farnesyl Diphosphate Synthase"/>
    <property type="match status" value="1"/>
</dbReference>
<dbReference type="PROSITE" id="PS00444">
    <property type="entry name" value="POLYPRENYL_SYNTHASE_2"/>
    <property type="match status" value="1"/>
</dbReference>
<name>A0A0R1NT03_9LACO</name>
<evidence type="ECO:0000256" key="1">
    <source>
        <dbReference type="ARBA" id="ARBA00001946"/>
    </source>
</evidence>
<proteinExistence type="inferred from homology"/>
<evidence type="ECO:0000256" key="6">
    <source>
        <dbReference type="RuleBase" id="RU004466"/>
    </source>
</evidence>
<comment type="similarity">
    <text evidence="2 6">Belongs to the FPP/GGPP synthase family.</text>
</comment>
<evidence type="ECO:0000256" key="4">
    <source>
        <dbReference type="ARBA" id="ARBA00022723"/>
    </source>
</evidence>
<keyword evidence="3 6" id="KW-0808">Transferase</keyword>
<dbReference type="PANTHER" id="PTHR12001:SF69">
    <property type="entry name" value="ALL TRANS-POLYPRENYL-DIPHOSPHATE SYNTHASE PDSS1"/>
    <property type="match status" value="1"/>
</dbReference>
<keyword evidence="5" id="KW-0460">Magnesium</keyword>
<gene>
    <name evidence="7" type="ORF">FC98_GL001288</name>
</gene>
<dbReference type="SUPFAM" id="SSF48576">
    <property type="entry name" value="Terpenoid synthases"/>
    <property type="match status" value="1"/>
</dbReference>
<keyword evidence="4" id="KW-0479">Metal-binding</keyword>
<dbReference type="CDD" id="cd00685">
    <property type="entry name" value="Trans_IPPS_HT"/>
    <property type="match status" value="1"/>
</dbReference>
<evidence type="ECO:0000256" key="3">
    <source>
        <dbReference type="ARBA" id="ARBA00022679"/>
    </source>
</evidence>
<reference evidence="7 8" key="1">
    <citation type="journal article" date="2015" name="Genome Announc.">
        <title>Expanding the biotechnology potential of lactobacilli through comparative genomics of 213 strains and associated genera.</title>
        <authorList>
            <person name="Sun Z."/>
            <person name="Harris H.M."/>
            <person name="McCann A."/>
            <person name="Guo C."/>
            <person name="Argimon S."/>
            <person name="Zhang W."/>
            <person name="Yang X."/>
            <person name="Jeffery I.B."/>
            <person name="Cooney J.C."/>
            <person name="Kagawa T.F."/>
            <person name="Liu W."/>
            <person name="Song Y."/>
            <person name="Salvetti E."/>
            <person name="Wrobel A."/>
            <person name="Rasinkangas P."/>
            <person name="Parkhill J."/>
            <person name="Rea M.C."/>
            <person name="O'Sullivan O."/>
            <person name="Ritari J."/>
            <person name="Douillard F.P."/>
            <person name="Paul Ross R."/>
            <person name="Yang R."/>
            <person name="Briner A.E."/>
            <person name="Felis G.E."/>
            <person name="de Vos W.M."/>
            <person name="Barrangou R."/>
            <person name="Klaenhammer T.R."/>
            <person name="Caufield P.W."/>
            <person name="Cui Y."/>
            <person name="Zhang H."/>
            <person name="O'Toole P.W."/>
        </authorList>
    </citation>
    <scope>NUCLEOTIDE SEQUENCE [LARGE SCALE GENOMIC DNA]</scope>
    <source>
        <strain evidence="7 8">DSM 19906</strain>
    </source>
</reference>
<dbReference type="Pfam" id="PF00348">
    <property type="entry name" value="polyprenyl_synt"/>
    <property type="match status" value="1"/>
</dbReference>
<dbReference type="EMBL" id="AZEB01000021">
    <property type="protein sequence ID" value="KRL20789.1"/>
    <property type="molecule type" value="Genomic_DNA"/>
</dbReference>
<dbReference type="GO" id="GO:0004659">
    <property type="term" value="F:prenyltransferase activity"/>
    <property type="evidence" value="ECO:0007669"/>
    <property type="project" value="InterPro"/>
</dbReference>
<dbReference type="PROSITE" id="PS00723">
    <property type="entry name" value="POLYPRENYL_SYNTHASE_1"/>
    <property type="match status" value="1"/>
</dbReference>
<dbReference type="PANTHER" id="PTHR12001">
    <property type="entry name" value="GERANYLGERANYL PYROPHOSPHATE SYNTHASE"/>
    <property type="match status" value="1"/>
</dbReference>
<dbReference type="PATRIC" id="fig|1423766.4.peg.1328"/>
<dbReference type="InterPro" id="IPR000092">
    <property type="entry name" value="Polyprenyl_synt"/>
</dbReference>
<dbReference type="InterPro" id="IPR033749">
    <property type="entry name" value="Polyprenyl_synt_CS"/>
</dbReference>
<sequence length="324" mass="36494">MVHQLWRQFPRIQTKLAELQPYLLKAVNLNNQPIHHKVLQLLKASGKLLRPGFFYIFSEFGQPTDPAILRSGAASVELLHVATLIHDDVIDQSPVRRGVATVHTEFGQKNAIYAGDYLFTCYFTEVLKATSDPQNMHRHIDAMQLILNGELDQMSYNYSTHMTQADYFHEITGKTAELFRLSFEQGAILTNAPESIIKLGGQIGLRIGQAYQILDDILDYQGTTKKTKKPVLEDLQSGVYTLPLIFANQISKDLKPLLAKKQQLSSADIARVQQIVIDSGGVSKSYQVADRLTNEALDLINQLPDQQAKHDLKELTQLLLSREQ</sequence>
<dbReference type="GO" id="GO:0046872">
    <property type="term" value="F:metal ion binding"/>
    <property type="evidence" value="ECO:0007669"/>
    <property type="project" value="UniProtKB-KW"/>
</dbReference>
<dbReference type="SFLD" id="SFLDS00005">
    <property type="entry name" value="Isoprenoid_Synthase_Type_I"/>
    <property type="match status" value="1"/>
</dbReference>